<evidence type="ECO:0000256" key="2">
    <source>
        <dbReference type="ARBA" id="ARBA00022679"/>
    </source>
</evidence>
<dbReference type="GO" id="GO:0005524">
    <property type="term" value="F:ATP binding"/>
    <property type="evidence" value="ECO:0007669"/>
    <property type="project" value="UniProtKB-KW"/>
</dbReference>
<feature type="compositionally biased region" description="Low complexity" evidence="6">
    <location>
        <begin position="24"/>
        <end position="38"/>
    </location>
</feature>
<dbReference type="EMBL" id="ASPP01029485">
    <property type="protein sequence ID" value="ETO04338.1"/>
    <property type="molecule type" value="Genomic_DNA"/>
</dbReference>
<evidence type="ECO:0000313" key="8">
    <source>
        <dbReference type="EMBL" id="ETO04338.1"/>
    </source>
</evidence>
<sequence length="195" mass="22448">MALRPFNSNSNNNNNNNKDDNDNNGDNTNGNSNDNNNNNEEDNDNDVDKENLNDSTGNMGTPFLSQVQCKLDEFENIVILGVGSFGRVNLVRDPYTKKTYSLKKVRKNKVIETGQEDHVQNERDVFDELDNDFCCKMYVTYQDKLNIYFLIEAVLVGDLFIVLRWNKRFSEKTASFYAIIEMITYGFVQYNESNG</sequence>
<evidence type="ECO:0000256" key="1">
    <source>
        <dbReference type="ARBA" id="ARBA00022527"/>
    </source>
</evidence>
<feature type="region of interest" description="Disordered" evidence="6">
    <location>
        <begin position="1"/>
        <end position="59"/>
    </location>
</feature>
<evidence type="ECO:0000256" key="3">
    <source>
        <dbReference type="ARBA" id="ARBA00022741"/>
    </source>
</evidence>
<organism evidence="8 9">
    <name type="scientific">Reticulomyxa filosa</name>
    <dbReference type="NCBI Taxonomy" id="46433"/>
    <lineage>
        <taxon>Eukaryota</taxon>
        <taxon>Sar</taxon>
        <taxon>Rhizaria</taxon>
        <taxon>Retaria</taxon>
        <taxon>Foraminifera</taxon>
        <taxon>Monothalamids</taxon>
        <taxon>Reticulomyxidae</taxon>
        <taxon>Reticulomyxa</taxon>
    </lineage>
</organism>
<evidence type="ECO:0000259" key="7">
    <source>
        <dbReference type="PROSITE" id="PS50011"/>
    </source>
</evidence>
<dbReference type="SUPFAM" id="SSF56112">
    <property type="entry name" value="Protein kinase-like (PK-like)"/>
    <property type="match status" value="1"/>
</dbReference>
<feature type="domain" description="Protein kinase" evidence="7">
    <location>
        <begin position="74"/>
        <end position="195"/>
    </location>
</feature>
<dbReference type="Pfam" id="PF00069">
    <property type="entry name" value="Pkinase"/>
    <property type="match status" value="1"/>
</dbReference>
<dbReference type="GO" id="GO:0004674">
    <property type="term" value="F:protein serine/threonine kinase activity"/>
    <property type="evidence" value="ECO:0007669"/>
    <property type="project" value="UniProtKB-KW"/>
</dbReference>
<keyword evidence="9" id="KW-1185">Reference proteome</keyword>
<dbReference type="InterPro" id="IPR000719">
    <property type="entry name" value="Prot_kinase_dom"/>
</dbReference>
<keyword evidence="5" id="KW-0067">ATP-binding</keyword>
<keyword evidence="2" id="KW-0808">Transferase</keyword>
<evidence type="ECO:0000256" key="4">
    <source>
        <dbReference type="ARBA" id="ARBA00022777"/>
    </source>
</evidence>
<keyword evidence="3" id="KW-0547">Nucleotide-binding</keyword>
<dbReference type="Gene3D" id="3.30.200.20">
    <property type="entry name" value="Phosphorylase Kinase, domain 1"/>
    <property type="match status" value="1"/>
</dbReference>
<dbReference type="PANTHER" id="PTHR24353">
    <property type="entry name" value="CYCLIC NUCLEOTIDE-DEPENDENT PROTEIN KINASE"/>
    <property type="match status" value="1"/>
</dbReference>
<keyword evidence="4" id="KW-0418">Kinase</keyword>
<dbReference type="PROSITE" id="PS50011">
    <property type="entry name" value="PROTEIN_KINASE_DOM"/>
    <property type="match status" value="1"/>
</dbReference>
<gene>
    <name evidence="8" type="ORF">RFI_33059</name>
</gene>
<dbReference type="Proteomes" id="UP000023152">
    <property type="component" value="Unassembled WGS sequence"/>
</dbReference>
<name>X6LR42_RETFI</name>
<comment type="caution">
    <text evidence="8">The sequence shown here is derived from an EMBL/GenBank/DDBJ whole genome shotgun (WGS) entry which is preliminary data.</text>
</comment>
<dbReference type="AlphaFoldDB" id="X6LR42"/>
<evidence type="ECO:0000313" key="9">
    <source>
        <dbReference type="Proteomes" id="UP000023152"/>
    </source>
</evidence>
<evidence type="ECO:0000256" key="5">
    <source>
        <dbReference type="ARBA" id="ARBA00022840"/>
    </source>
</evidence>
<accession>X6LR42</accession>
<evidence type="ECO:0000256" key="6">
    <source>
        <dbReference type="SAM" id="MobiDB-lite"/>
    </source>
</evidence>
<feature type="compositionally biased region" description="Low complexity" evidence="6">
    <location>
        <begin position="7"/>
        <end position="16"/>
    </location>
</feature>
<protein>
    <recommendedName>
        <fullName evidence="7">Protein kinase domain-containing protein</fullName>
    </recommendedName>
</protein>
<dbReference type="InterPro" id="IPR011009">
    <property type="entry name" value="Kinase-like_dom_sf"/>
</dbReference>
<proteinExistence type="predicted"/>
<dbReference type="OrthoDB" id="63267at2759"/>
<reference evidence="8 9" key="1">
    <citation type="journal article" date="2013" name="Curr. Biol.">
        <title>The Genome of the Foraminiferan Reticulomyxa filosa.</title>
        <authorList>
            <person name="Glockner G."/>
            <person name="Hulsmann N."/>
            <person name="Schleicher M."/>
            <person name="Noegel A.A."/>
            <person name="Eichinger L."/>
            <person name="Gallinger C."/>
            <person name="Pawlowski J."/>
            <person name="Sierra R."/>
            <person name="Euteneuer U."/>
            <person name="Pillet L."/>
            <person name="Moustafa A."/>
            <person name="Platzer M."/>
            <person name="Groth M."/>
            <person name="Szafranski K."/>
            <person name="Schliwa M."/>
        </authorList>
    </citation>
    <scope>NUCLEOTIDE SEQUENCE [LARGE SCALE GENOMIC DNA]</scope>
</reference>
<keyword evidence="1" id="KW-0723">Serine/threonine-protein kinase</keyword>